<accession>A0A554WZ67</accession>
<gene>
    <name evidence="2" type="ORF">Ttaiw_02495</name>
</gene>
<organism evidence="2 3">
    <name type="scientific">Tepidimonas taiwanensis</name>
    <dbReference type="NCBI Taxonomy" id="307486"/>
    <lineage>
        <taxon>Bacteria</taxon>
        <taxon>Pseudomonadati</taxon>
        <taxon>Pseudomonadota</taxon>
        <taxon>Betaproteobacteria</taxon>
        <taxon>Burkholderiales</taxon>
        <taxon>Tepidimonas</taxon>
    </lineage>
</organism>
<feature type="domain" description="Putative zinc-finger" evidence="1">
    <location>
        <begin position="7"/>
        <end position="41"/>
    </location>
</feature>
<reference evidence="2 3" key="1">
    <citation type="submission" date="2019-07" db="EMBL/GenBank/DDBJ databases">
        <title>Tepidimonas taiwanensis I1-1 draft genome.</title>
        <authorList>
            <person name="Da Costa M.S."/>
            <person name="Froufe H.J.C."/>
            <person name="Egas C."/>
            <person name="Albuquerque L."/>
        </authorList>
    </citation>
    <scope>NUCLEOTIDE SEQUENCE [LARGE SCALE GENOMIC DNA]</scope>
    <source>
        <strain evidence="2 3">I1-1</strain>
    </source>
</reference>
<dbReference type="EMBL" id="VJOM01000045">
    <property type="protein sequence ID" value="TSE28855.1"/>
    <property type="molecule type" value="Genomic_DNA"/>
</dbReference>
<dbReference type="AlphaFoldDB" id="A0A554WZ67"/>
<sequence>MKPMLNCVEATRLMSEALERELALGETLPLRFHVMMCAGCRNFRDQMGALRRIARAYAQGQDERAAAATGGETPSAPR</sequence>
<name>A0A554WZ67_9BURK</name>
<evidence type="ECO:0000313" key="2">
    <source>
        <dbReference type="EMBL" id="TSE28855.1"/>
    </source>
</evidence>
<dbReference type="STRING" id="307486.GCA_000807215_02568"/>
<evidence type="ECO:0000259" key="1">
    <source>
        <dbReference type="Pfam" id="PF13490"/>
    </source>
</evidence>
<protein>
    <recommendedName>
        <fullName evidence="1">Putative zinc-finger domain-containing protein</fullName>
    </recommendedName>
</protein>
<proteinExistence type="predicted"/>
<dbReference type="InterPro" id="IPR027383">
    <property type="entry name" value="Znf_put"/>
</dbReference>
<dbReference type="Pfam" id="PF13490">
    <property type="entry name" value="zf-HC2"/>
    <property type="match status" value="1"/>
</dbReference>
<keyword evidence="3" id="KW-1185">Reference proteome</keyword>
<comment type="caution">
    <text evidence="2">The sequence shown here is derived from an EMBL/GenBank/DDBJ whole genome shotgun (WGS) entry which is preliminary data.</text>
</comment>
<dbReference type="Proteomes" id="UP000317763">
    <property type="component" value="Unassembled WGS sequence"/>
</dbReference>
<evidence type="ECO:0000313" key="3">
    <source>
        <dbReference type="Proteomes" id="UP000317763"/>
    </source>
</evidence>
<dbReference type="RefSeq" id="WP_224440940.1">
    <property type="nucleotide sequence ID" value="NZ_CP083911.1"/>
</dbReference>